<organism evidence="1 2">
    <name type="scientific">Pleurodeles waltl</name>
    <name type="common">Iberian ribbed newt</name>
    <dbReference type="NCBI Taxonomy" id="8319"/>
    <lineage>
        <taxon>Eukaryota</taxon>
        <taxon>Metazoa</taxon>
        <taxon>Chordata</taxon>
        <taxon>Craniata</taxon>
        <taxon>Vertebrata</taxon>
        <taxon>Euteleostomi</taxon>
        <taxon>Amphibia</taxon>
        <taxon>Batrachia</taxon>
        <taxon>Caudata</taxon>
        <taxon>Salamandroidea</taxon>
        <taxon>Salamandridae</taxon>
        <taxon>Pleurodelinae</taxon>
        <taxon>Pleurodeles</taxon>
    </lineage>
</organism>
<name>A0AAV7NAS8_PLEWA</name>
<comment type="caution">
    <text evidence="1">The sequence shown here is derived from an EMBL/GenBank/DDBJ whole genome shotgun (WGS) entry which is preliminary data.</text>
</comment>
<feature type="non-terminal residue" evidence="1">
    <location>
        <position position="1"/>
    </location>
</feature>
<keyword evidence="2" id="KW-1185">Reference proteome</keyword>
<evidence type="ECO:0000313" key="1">
    <source>
        <dbReference type="EMBL" id="KAJ1111468.1"/>
    </source>
</evidence>
<dbReference type="EMBL" id="JANPWB010000013">
    <property type="protein sequence ID" value="KAJ1111468.1"/>
    <property type="molecule type" value="Genomic_DNA"/>
</dbReference>
<proteinExistence type="predicted"/>
<gene>
    <name evidence="1" type="ORF">NDU88_008792</name>
</gene>
<dbReference type="AlphaFoldDB" id="A0AAV7NAS8"/>
<accession>A0AAV7NAS8</accession>
<evidence type="ECO:0000313" key="2">
    <source>
        <dbReference type="Proteomes" id="UP001066276"/>
    </source>
</evidence>
<feature type="non-terminal residue" evidence="1">
    <location>
        <position position="61"/>
    </location>
</feature>
<sequence length="61" mass="6755">TPPPVPVILSSWCHILSPVRHPHLCQTPPPVPVILSSWCHILSPVRYPHLCQTPPCHTPSP</sequence>
<protein>
    <submittedName>
        <fullName evidence="1">Uncharacterized protein</fullName>
    </submittedName>
</protein>
<reference evidence="1" key="1">
    <citation type="journal article" date="2022" name="bioRxiv">
        <title>Sequencing and chromosome-scale assembly of the giantPleurodeles waltlgenome.</title>
        <authorList>
            <person name="Brown T."/>
            <person name="Elewa A."/>
            <person name="Iarovenko S."/>
            <person name="Subramanian E."/>
            <person name="Araus A.J."/>
            <person name="Petzold A."/>
            <person name="Susuki M."/>
            <person name="Suzuki K.-i.T."/>
            <person name="Hayashi T."/>
            <person name="Toyoda A."/>
            <person name="Oliveira C."/>
            <person name="Osipova E."/>
            <person name="Leigh N.D."/>
            <person name="Simon A."/>
            <person name="Yun M.H."/>
        </authorList>
    </citation>
    <scope>NUCLEOTIDE SEQUENCE</scope>
    <source>
        <strain evidence="1">20211129_DDA</strain>
        <tissue evidence="1">Liver</tissue>
    </source>
</reference>
<dbReference type="Proteomes" id="UP001066276">
    <property type="component" value="Chromosome 9"/>
</dbReference>